<dbReference type="InParanoid" id="W5MCG5"/>
<reference evidence="17" key="1">
    <citation type="submission" date="2011-12" db="EMBL/GenBank/DDBJ databases">
        <title>The Draft Genome of Lepisosteus oculatus.</title>
        <authorList>
            <consortium name="The Broad Institute Genome Assembly &amp; Analysis Group"/>
            <consortium name="Computational R&amp;D Group"/>
            <consortium name="and Sequencing Platform"/>
            <person name="Di Palma F."/>
            <person name="Alfoldi J."/>
            <person name="Johnson J."/>
            <person name="Berlin A."/>
            <person name="Gnerre S."/>
            <person name="Jaffe D."/>
            <person name="MacCallum I."/>
            <person name="Young S."/>
            <person name="Walker B.J."/>
            <person name="Lander E.S."/>
            <person name="Lindblad-Toh K."/>
        </authorList>
    </citation>
    <scope>NUCLEOTIDE SEQUENCE [LARGE SCALE GENOMIC DNA]</scope>
</reference>
<feature type="domain" description="GRIP" evidence="15">
    <location>
        <begin position="766"/>
        <end position="815"/>
    </location>
</feature>
<dbReference type="FunFam" id="1.10.220.60:FF:000002">
    <property type="entry name" value="Golgin subfamily A member 1"/>
    <property type="match status" value="1"/>
</dbReference>
<dbReference type="PANTHER" id="PTHR23157">
    <property type="entry name" value="GRIP AND COILED-COIL DOMAIN-CONTAINING PROTEIN 1"/>
    <property type="match status" value="1"/>
</dbReference>
<evidence type="ECO:0000256" key="13">
    <source>
        <dbReference type="ARBA" id="ARBA00093537"/>
    </source>
</evidence>
<evidence type="ECO:0000256" key="8">
    <source>
        <dbReference type="ARBA" id="ARBA00023136"/>
    </source>
</evidence>
<evidence type="ECO:0000256" key="2">
    <source>
        <dbReference type="ARBA" id="ARBA00004218"/>
    </source>
</evidence>
<evidence type="ECO:0000259" key="15">
    <source>
        <dbReference type="PROSITE" id="PS50913"/>
    </source>
</evidence>
<comment type="subcellular location">
    <subcellularLocation>
        <location evidence="2">Cytoplasmic vesicle</location>
        <location evidence="2">Secretory vesicle</location>
        <location evidence="2">Acrosome</location>
    </subcellularLocation>
    <subcellularLocation>
        <location evidence="3">Golgi apparatus membrane</location>
        <topology evidence="3">Peripheral membrane protein</topology>
    </subcellularLocation>
    <subcellularLocation>
        <location evidence="1">Golgi apparatus</location>
        <location evidence="1">trans-Golgi network membrane</location>
    </subcellularLocation>
</comment>
<keyword evidence="6" id="KW-0333">Golgi apparatus</keyword>
<comment type="function">
    <text evidence="12">Involved in vesicular trafficking at the Golgi apparatus level. Involved in endosome-to-Golgi trafficking. Mechanistically, captures transport vesicles arriving from endosomes via the protein TBC1D23. Recognized vesicles are then tethered to the trans-Golgi before subsequent SNARE engagement and vesicle fusion. Selectively regulates E-cadherin transport from the trans-Golgi network in tubulovesicular carriers.</text>
</comment>
<dbReference type="Gene3D" id="6.10.140.910">
    <property type="match status" value="1"/>
</dbReference>
<evidence type="ECO:0000256" key="3">
    <source>
        <dbReference type="ARBA" id="ARBA00004395"/>
    </source>
</evidence>
<feature type="compositionally biased region" description="Basic and acidic residues" evidence="14">
    <location>
        <begin position="735"/>
        <end position="749"/>
    </location>
</feature>
<evidence type="ECO:0000256" key="4">
    <source>
        <dbReference type="ARBA" id="ARBA00022553"/>
    </source>
</evidence>
<name>W5MCG5_LEPOC</name>
<dbReference type="GO" id="GO:0001669">
    <property type="term" value="C:acrosomal vesicle"/>
    <property type="evidence" value="ECO:0007669"/>
    <property type="project" value="UniProtKB-SubCell"/>
</dbReference>
<proteinExistence type="predicted"/>
<dbReference type="eggNOG" id="KOG0992">
    <property type="taxonomic scope" value="Eukaryota"/>
</dbReference>
<dbReference type="AlphaFoldDB" id="W5MCG5"/>
<comment type="subunit">
    <text evidence="13">Interacts with RAB6A. Directly interacts with TBC1D23. Interacts with FAM91A1; this interaction may be mediated by TBC1D23. Interacts with ARL1; this interaction recruits Golgin-97/GOLGA1 onto the Golgi apparatus.</text>
</comment>
<keyword evidence="8" id="KW-0472">Membrane</keyword>
<feature type="region of interest" description="Disordered" evidence="14">
    <location>
        <begin position="15"/>
        <end position="55"/>
    </location>
</feature>
<dbReference type="Gene3D" id="1.10.220.60">
    <property type="entry name" value="GRIP domain"/>
    <property type="match status" value="1"/>
</dbReference>
<protein>
    <recommendedName>
        <fullName evidence="10">Golgin subfamily A member 1</fullName>
    </recommendedName>
    <alternativeName>
        <fullName evidence="11">Golgin-97</fullName>
    </alternativeName>
</protein>
<evidence type="ECO:0000313" key="17">
    <source>
        <dbReference type="Proteomes" id="UP000018468"/>
    </source>
</evidence>
<dbReference type="Proteomes" id="UP000018468">
    <property type="component" value="Linkage group LG21"/>
</dbReference>
<keyword evidence="4" id="KW-0597">Phosphoprotein</keyword>
<evidence type="ECO:0000256" key="1">
    <source>
        <dbReference type="ARBA" id="ARBA00004198"/>
    </source>
</evidence>
<evidence type="ECO:0000256" key="7">
    <source>
        <dbReference type="ARBA" id="ARBA00023054"/>
    </source>
</evidence>
<dbReference type="HOGENOM" id="CLU_022663_0_0_1"/>
<dbReference type="SMART" id="SM00755">
    <property type="entry name" value="Grip"/>
    <property type="match status" value="1"/>
</dbReference>
<reference evidence="16" key="3">
    <citation type="submission" date="2025-09" db="UniProtKB">
        <authorList>
            <consortium name="Ensembl"/>
        </authorList>
    </citation>
    <scope>IDENTIFICATION</scope>
</reference>
<dbReference type="Pfam" id="PF01465">
    <property type="entry name" value="GRIP"/>
    <property type="match status" value="1"/>
</dbReference>
<accession>W5MCG5</accession>
<evidence type="ECO:0000313" key="16">
    <source>
        <dbReference type="Ensembl" id="ENSLOCP00000006074.1"/>
    </source>
</evidence>
<dbReference type="GO" id="GO:0005794">
    <property type="term" value="C:Golgi apparatus"/>
    <property type="evidence" value="ECO:0000318"/>
    <property type="project" value="GO_Central"/>
</dbReference>
<dbReference type="Bgee" id="ENSLOCG00000005040">
    <property type="expression patterns" value="Expressed in camera-type eye and 12 other cell types or tissues"/>
</dbReference>
<dbReference type="STRING" id="7918.ENSLOCP00000006074"/>
<evidence type="ECO:0000256" key="12">
    <source>
        <dbReference type="ARBA" id="ARBA00093371"/>
    </source>
</evidence>
<dbReference type="InterPro" id="IPR000237">
    <property type="entry name" value="GRIP_dom"/>
</dbReference>
<organism evidence="16 17">
    <name type="scientific">Lepisosteus oculatus</name>
    <name type="common">Spotted gar</name>
    <dbReference type="NCBI Taxonomy" id="7918"/>
    <lineage>
        <taxon>Eukaryota</taxon>
        <taxon>Metazoa</taxon>
        <taxon>Chordata</taxon>
        <taxon>Craniata</taxon>
        <taxon>Vertebrata</taxon>
        <taxon>Euteleostomi</taxon>
        <taxon>Actinopterygii</taxon>
        <taxon>Neopterygii</taxon>
        <taxon>Holostei</taxon>
        <taxon>Semionotiformes</taxon>
        <taxon>Lepisosteidae</taxon>
        <taxon>Lepisosteus</taxon>
    </lineage>
</organism>
<evidence type="ECO:0000256" key="5">
    <source>
        <dbReference type="ARBA" id="ARBA00022765"/>
    </source>
</evidence>
<dbReference type="PANTHER" id="PTHR23157:SF24">
    <property type="entry name" value="GOLGIN SUBFAMILY A MEMBER 1"/>
    <property type="match status" value="1"/>
</dbReference>
<keyword evidence="5" id="KW-0013">ADP-ribosylation</keyword>
<keyword evidence="7" id="KW-0175">Coiled coil</keyword>
<evidence type="ECO:0000256" key="6">
    <source>
        <dbReference type="ARBA" id="ARBA00023034"/>
    </source>
</evidence>
<feature type="region of interest" description="Disordered" evidence="14">
    <location>
        <begin position="620"/>
        <end position="640"/>
    </location>
</feature>
<evidence type="ECO:0000256" key="11">
    <source>
        <dbReference type="ARBA" id="ARBA00078935"/>
    </source>
</evidence>
<dbReference type="PROSITE" id="PS50913">
    <property type="entry name" value="GRIP"/>
    <property type="match status" value="1"/>
</dbReference>
<dbReference type="OMA" id="GNCIIMD"/>
<dbReference type="EMBL" id="AHAT01024964">
    <property type="status" value="NOT_ANNOTATED_CDS"/>
    <property type="molecule type" value="Genomic_DNA"/>
</dbReference>
<evidence type="ECO:0000256" key="10">
    <source>
        <dbReference type="ARBA" id="ARBA00070165"/>
    </source>
</evidence>
<reference evidence="16" key="2">
    <citation type="submission" date="2025-08" db="UniProtKB">
        <authorList>
            <consortium name="Ensembl"/>
        </authorList>
    </citation>
    <scope>IDENTIFICATION</scope>
</reference>
<sequence>MFAKLKKKIAEEAATVPRTGGRLPRTVSKESITSAGADSGDDFASDGSSSRDDLSSQLLRRNDQIRKLEAKLSDYAEQLRLLQKTKEKLEIALEKHQDSSMRKLQEQNEAYQTSRAKMAEGMTLALEKKDQDWLVFRSLLVLEALTLRAHPQEKATLTSRLDDMMEQSLNLFKKRDDIDELEGFQQQELAKVKHMLLRKEEALSQRERELERHGQELRKAREELGQARARRETLEEEQRQCRSHNAQLRAEREELLGVKQEAEKKITELEKRGQELQTVIQHVSEDFQKAQSMASLLEKTLATLQAEHESLKLQHEQHKLKAMVAAEEKDKLIVHLQEKVSALERRFEENFSEDEHVQELLKEKSALRQKVEETRAQLLKTRTDHSDTVSLLETQIAKLNSKVAEVQTLLQHKDESARLLQDRSKAQVSELEQQIQDCSERLKKSEQQTADKEAHIQKLRAEHEAESSRLQQQISAGRQQSAEKVSRLEAQVGALEVAREIDRTAAQHKMSQLEQENESLKASRLEMENTVRRREEELEGAKAELSSRQTVSVEIAKALEETRKQKEELQEQVLEFTAALNAKEQSLLEKTEELGKQGEEMTALREELHAAQTRLAELQAEMEKQQGSAADRERDAGTQLSSLRQEVLTQTQQLEACQSQVADLEEEVQTLHGRLRAQVDCGKEQNGAVTADDVAHVQKMNRELEQQLAEKNKMIKQLQQRMSELKRTLQKELRLKPDAEGAEGRERPCAEAPAASATVTNNSDLNDSREINFEYLKHVVLKFMSSSDAEAYQLIKAVSVLLNFTREEENMLKETLEYKMSWFGSKPAPKGIVRPSISGAPAHWS</sequence>
<dbReference type="GO" id="GO:0000139">
    <property type="term" value="C:Golgi membrane"/>
    <property type="evidence" value="ECO:0007669"/>
    <property type="project" value="UniProtKB-SubCell"/>
</dbReference>
<dbReference type="GeneTree" id="ENSGT00940000153772"/>
<evidence type="ECO:0000256" key="9">
    <source>
        <dbReference type="ARBA" id="ARBA00023329"/>
    </source>
</evidence>
<evidence type="ECO:0000256" key="14">
    <source>
        <dbReference type="SAM" id="MobiDB-lite"/>
    </source>
</evidence>
<dbReference type="InterPro" id="IPR051952">
    <property type="entry name" value="Golgi-autophagy_related"/>
</dbReference>
<dbReference type="Ensembl" id="ENSLOCT00000006082.1">
    <property type="protein sequence ID" value="ENSLOCP00000006074.1"/>
    <property type="gene ID" value="ENSLOCG00000005040.1"/>
</dbReference>
<dbReference type="GO" id="GO:0005802">
    <property type="term" value="C:trans-Golgi network"/>
    <property type="evidence" value="ECO:0007669"/>
    <property type="project" value="UniProtKB-ARBA"/>
</dbReference>
<keyword evidence="17" id="KW-1185">Reference proteome</keyword>
<feature type="region of interest" description="Disordered" evidence="14">
    <location>
        <begin position="735"/>
        <end position="755"/>
    </location>
</feature>
<keyword evidence="9" id="KW-0968">Cytoplasmic vesicle</keyword>